<dbReference type="AlphaFoldDB" id="A0A1G1YTI3"/>
<dbReference type="Pfam" id="PF14520">
    <property type="entry name" value="HHH_5"/>
    <property type="match status" value="1"/>
</dbReference>
<keyword evidence="4 6" id="KW-0233">DNA recombination</keyword>
<comment type="subunit">
    <text evidence="6">Homotetramer. Forms an RuvA(8)-RuvB(12)-Holliday junction (HJ) complex. HJ DNA is sandwiched between 2 RuvA tetramers; dsDNA enters through RuvA and exits via RuvB. An RuvB hexamer assembles on each DNA strand where it exits the tetramer. Each RuvB hexamer is contacted by two RuvA subunits (via domain III) on 2 adjacent RuvB subunits; this complex drives branch migration. In the full resolvosome a probable DNA-RuvA(4)-RuvB(12)-RuvC(2) complex forms which resolves the HJ.</text>
</comment>
<dbReference type="SUPFAM" id="SSF46929">
    <property type="entry name" value="DNA helicase RuvA subunit, C-terminal domain"/>
    <property type="match status" value="1"/>
</dbReference>
<dbReference type="GO" id="GO:0000400">
    <property type="term" value="F:four-way junction DNA binding"/>
    <property type="evidence" value="ECO:0007669"/>
    <property type="project" value="UniProtKB-UniRule"/>
</dbReference>
<comment type="function">
    <text evidence="6">The RuvA-RuvB-RuvC complex processes Holliday junction (HJ) DNA during genetic recombination and DNA repair, while the RuvA-RuvB complex plays an important role in the rescue of blocked DNA replication forks via replication fork reversal (RFR). RuvA specifically binds to HJ cruciform DNA, conferring on it an open structure. The RuvB hexamer acts as an ATP-dependent pump, pulling dsDNA into and through the RuvAB complex. HJ branch migration allows RuvC to scan DNA until it finds its consensus sequence, where it cleaves and resolves the cruciform DNA.</text>
</comment>
<comment type="similarity">
    <text evidence="6">Belongs to the RuvA family.</text>
</comment>
<gene>
    <name evidence="6" type="primary">ruvA</name>
    <name evidence="8" type="ORF">A3A24_00185</name>
</gene>
<dbReference type="InterPro" id="IPR000085">
    <property type="entry name" value="RuvA"/>
</dbReference>
<dbReference type="InterPro" id="IPR036267">
    <property type="entry name" value="RuvA_C_sf"/>
</dbReference>
<dbReference type="GO" id="GO:0005737">
    <property type="term" value="C:cytoplasm"/>
    <property type="evidence" value="ECO:0007669"/>
    <property type="project" value="UniProtKB-SubCell"/>
</dbReference>
<keyword evidence="8" id="KW-0347">Helicase</keyword>
<accession>A0A1G1YTI3</accession>
<evidence type="ECO:0000259" key="7">
    <source>
        <dbReference type="SMART" id="SM00278"/>
    </source>
</evidence>
<sequence length="199" mass="21816">MIASVNGKIIYKSPELRKDSYFIVECGGVGYKIYTPITNLRRVHEQDSVMVYTYLAVSENAMDLYGFLDPADKTFFTLLLDVPGIGPKSAINILSKTTMQEVQQAILGNDPSILTKMSGLGEKTADKIISALKDKVESLTVKTKGKQPKTAMTDPDAFEALVSFGYSAIEAKKVLSQIDAKITDSSEILKQALKLLVKK</sequence>
<feature type="domain" description="Helix-hairpin-helix DNA-binding motif class 1" evidence="7">
    <location>
        <begin position="112"/>
        <end position="131"/>
    </location>
</feature>
<organism evidence="8 9">
    <name type="scientific">Candidatus Buchananbacteria bacterium RIFCSPLOWO2_01_FULL_46_12</name>
    <dbReference type="NCBI Taxonomy" id="1797546"/>
    <lineage>
        <taxon>Bacteria</taxon>
        <taxon>Candidatus Buchananiibacteriota</taxon>
    </lineage>
</organism>
<reference evidence="8 9" key="1">
    <citation type="journal article" date="2016" name="Nat. Commun.">
        <title>Thousands of microbial genomes shed light on interconnected biogeochemical processes in an aquifer system.</title>
        <authorList>
            <person name="Anantharaman K."/>
            <person name="Brown C.T."/>
            <person name="Hug L.A."/>
            <person name="Sharon I."/>
            <person name="Castelle C.J."/>
            <person name="Probst A.J."/>
            <person name="Thomas B.C."/>
            <person name="Singh A."/>
            <person name="Wilkins M.J."/>
            <person name="Karaoz U."/>
            <person name="Brodie E.L."/>
            <person name="Williams K.H."/>
            <person name="Hubbard S.S."/>
            <person name="Banfield J.F."/>
        </authorList>
    </citation>
    <scope>NUCLEOTIDE SEQUENCE [LARGE SCALE GENOMIC DNA]</scope>
</reference>
<protein>
    <recommendedName>
        <fullName evidence="6">Holliday junction branch migration complex subunit RuvA</fullName>
    </recommendedName>
</protein>
<evidence type="ECO:0000313" key="9">
    <source>
        <dbReference type="Proteomes" id="UP000176512"/>
    </source>
</evidence>
<feature type="domain" description="Helix-hairpin-helix DNA-binding motif class 1" evidence="7">
    <location>
        <begin position="77"/>
        <end position="96"/>
    </location>
</feature>
<dbReference type="Proteomes" id="UP000176512">
    <property type="component" value="Unassembled WGS sequence"/>
</dbReference>
<feature type="region of interest" description="Domain III" evidence="6">
    <location>
        <begin position="153"/>
        <end position="199"/>
    </location>
</feature>
<name>A0A1G1YTI3_9BACT</name>
<dbReference type="Pfam" id="PF01330">
    <property type="entry name" value="RuvA_N"/>
    <property type="match status" value="1"/>
</dbReference>
<dbReference type="HAMAP" id="MF_00031">
    <property type="entry name" value="DNA_HJ_migration_RuvA"/>
    <property type="match status" value="1"/>
</dbReference>
<dbReference type="GO" id="GO:0009379">
    <property type="term" value="C:Holliday junction helicase complex"/>
    <property type="evidence" value="ECO:0007669"/>
    <property type="project" value="InterPro"/>
</dbReference>
<dbReference type="InterPro" id="IPR013849">
    <property type="entry name" value="DNA_helicase_Holl-junc_RuvA_I"/>
</dbReference>
<evidence type="ECO:0000256" key="5">
    <source>
        <dbReference type="ARBA" id="ARBA00023204"/>
    </source>
</evidence>
<evidence type="ECO:0000313" key="8">
    <source>
        <dbReference type="EMBL" id="OGY55076.1"/>
    </source>
</evidence>
<dbReference type="GO" id="GO:0009378">
    <property type="term" value="F:four-way junction helicase activity"/>
    <property type="evidence" value="ECO:0007669"/>
    <property type="project" value="InterPro"/>
</dbReference>
<dbReference type="InterPro" id="IPR012340">
    <property type="entry name" value="NA-bd_OB-fold"/>
</dbReference>
<proteinExistence type="inferred from homology"/>
<dbReference type="GO" id="GO:0006281">
    <property type="term" value="P:DNA repair"/>
    <property type="evidence" value="ECO:0007669"/>
    <property type="project" value="UniProtKB-UniRule"/>
</dbReference>
<evidence type="ECO:0000256" key="3">
    <source>
        <dbReference type="ARBA" id="ARBA00023125"/>
    </source>
</evidence>
<keyword evidence="8" id="KW-0547">Nucleotide-binding</keyword>
<dbReference type="Gene3D" id="2.40.50.140">
    <property type="entry name" value="Nucleic acid-binding proteins"/>
    <property type="match status" value="1"/>
</dbReference>
<dbReference type="SMART" id="SM00278">
    <property type="entry name" value="HhH1"/>
    <property type="match status" value="2"/>
</dbReference>
<evidence type="ECO:0000256" key="2">
    <source>
        <dbReference type="ARBA" id="ARBA00022763"/>
    </source>
</evidence>
<evidence type="ECO:0000256" key="6">
    <source>
        <dbReference type="HAMAP-Rule" id="MF_00031"/>
    </source>
</evidence>
<evidence type="ECO:0000256" key="1">
    <source>
        <dbReference type="ARBA" id="ARBA00022490"/>
    </source>
</evidence>
<keyword evidence="2 6" id="KW-0227">DNA damage</keyword>
<dbReference type="GO" id="GO:0005524">
    <property type="term" value="F:ATP binding"/>
    <property type="evidence" value="ECO:0007669"/>
    <property type="project" value="InterPro"/>
</dbReference>
<keyword evidence="8" id="KW-0378">Hydrolase</keyword>
<keyword evidence="8" id="KW-0067">ATP-binding</keyword>
<dbReference type="Gene3D" id="1.10.8.10">
    <property type="entry name" value="DNA helicase RuvA subunit, C-terminal domain"/>
    <property type="match status" value="1"/>
</dbReference>
<evidence type="ECO:0000256" key="4">
    <source>
        <dbReference type="ARBA" id="ARBA00023172"/>
    </source>
</evidence>
<comment type="domain">
    <text evidence="6">Has three domains with a flexible linker between the domains II and III and assumes an 'L' shape. Domain III is highly mobile and contacts RuvB.</text>
</comment>
<dbReference type="SUPFAM" id="SSF50249">
    <property type="entry name" value="Nucleic acid-binding proteins"/>
    <property type="match status" value="1"/>
</dbReference>
<dbReference type="GO" id="GO:0048476">
    <property type="term" value="C:Holliday junction resolvase complex"/>
    <property type="evidence" value="ECO:0007669"/>
    <property type="project" value="UniProtKB-UniRule"/>
</dbReference>
<dbReference type="InterPro" id="IPR003583">
    <property type="entry name" value="Hlx-hairpin-Hlx_DNA-bd_motif"/>
</dbReference>
<comment type="caution">
    <text evidence="8">The sequence shown here is derived from an EMBL/GenBank/DDBJ whole genome shotgun (WGS) entry which is preliminary data.</text>
</comment>
<dbReference type="InterPro" id="IPR011114">
    <property type="entry name" value="RuvA_C"/>
</dbReference>
<comment type="subcellular location">
    <subcellularLocation>
        <location evidence="6">Cytoplasm</location>
    </subcellularLocation>
</comment>
<comment type="caution">
    <text evidence="6">Lacks conserved residue(s) required for the propagation of feature annotation.</text>
</comment>
<keyword evidence="3 6" id="KW-0238">DNA-binding</keyword>
<dbReference type="SUPFAM" id="SSF47781">
    <property type="entry name" value="RuvA domain 2-like"/>
    <property type="match status" value="1"/>
</dbReference>
<dbReference type="CDD" id="cd14332">
    <property type="entry name" value="UBA_RuvA_C"/>
    <property type="match status" value="1"/>
</dbReference>
<dbReference type="EMBL" id="MHIP01000013">
    <property type="protein sequence ID" value="OGY55076.1"/>
    <property type="molecule type" value="Genomic_DNA"/>
</dbReference>
<dbReference type="Gene3D" id="1.10.150.20">
    <property type="entry name" value="5' to 3' exonuclease, C-terminal subdomain"/>
    <property type="match status" value="1"/>
</dbReference>
<dbReference type="Pfam" id="PF07499">
    <property type="entry name" value="RuvA_C"/>
    <property type="match status" value="1"/>
</dbReference>
<dbReference type="GO" id="GO:0006310">
    <property type="term" value="P:DNA recombination"/>
    <property type="evidence" value="ECO:0007669"/>
    <property type="project" value="UniProtKB-UniRule"/>
</dbReference>
<keyword evidence="5 6" id="KW-0234">DNA repair</keyword>
<dbReference type="InterPro" id="IPR010994">
    <property type="entry name" value="RuvA_2-like"/>
</dbReference>
<dbReference type="NCBIfam" id="TIGR00084">
    <property type="entry name" value="ruvA"/>
    <property type="match status" value="1"/>
</dbReference>
<keyword evidence="1 6" id="KW-0963">Cytoplasm</keyword>